<dbReference type="AlphaFoldDB" id="A0A8X8AK86"/>
<feature type="compositionally biased region" description="Basic and acidic residues" evidence="1">
    <location>
        <begin position="146"/>
        <end position="161"/>
    </location>
</feature>
<evidence type="ECO:0000313" key="2">
    <source>
        <dbReference type="EMBL" id="KAG6789884.1"/>
    </source>
</evidence>
<dbReference type="Proteomes" id="UP000886885">
    <property type="component" value="Chromosome 1D"/>
</dbReference>
<organism evidence="2 3">
    <name type="scientific">Populus tomentosa</name>
    <name type="common">Chinese white poplar</name>
    <dbReference type="NCBI Taxonomy" id="118781"/>
    <lineage>
        <taxon>Eukaryota</taxon>
        <taxon>Viridiplantae</taxon>
        <taxon>Streptophyta</taxon>
        <taxon>Embryophyta</taxon>
        <taxon>Tracheophyta</taxon>
        <taxon>Spermatophyta</taxon>
        <taxon>Magnoliopsida</taxon>
        <taxon>eudicotyledons</taxon>
        <taxon>Gunneridae</taxon>
        <taxon>Pentapetalae</taxon>
        <taxon>rosids</taxon>
        <taxon>fabids</taxon>
        <taxon>Malpighiales</taxon>
        <taxon>Salicaceae</taxon>
        <taxon>Saliceae</taxon>
        <taxon>Populus</taxon>
    </lineage>
</organism>
<accession>A0A8X8AK86</accession>
<dbReference type="EMBL" id="JAAWWB010000002">
    <property type="protein sequence ID" value="KAG6789884.1"/>
    <property type="molecule type" value="Genomic_DNA"/>
</dbReference>
<evidence type="ECO:0000256" key="1">
    <source>
        <dbReference type="SAM" id="MobiDB-lite"/>
    </source>
</evidence>
<keyword evidence="3" id="KW-1185">Reference proteome</keyword>
<name>A0A8X8AK86_POPTO</name>
<sequence length="180" mass="20644">MDNLGCGGGECSGNGDEFDYDCNDLMGVLNEDRENGGGLLGGVKGMEMAKFGQLGNLANGDFAGIDGGENGVLGLGFDYEGEEAYENCNGDDWVREDEDDGFMYEELRDMEAWFEQRELEREWERQGIENVLVEREQEWEQKLEEKEKKREEMEKDMEKLTRQTRMGSYGEEERREGKKK</sequence>
<protein>
    <submittedName>
        <fullName evidence="2">Uncharacterized protein</fullName>
    </submittedName>
</protein>
<proteinExistence type="predicted"/>
<comment type="caution">
    <text evidence="2">The sequence shown here is derived from an EMBL/GenBank/DDBJ whole genome shotgun (WGS) entry which is preliminary data.</text>
</comment>
<reference evidence="2" key="1">
    <citation type="journal article" date="2020" name="bioRxiv">
        <title>Hybrid origin of Populus tomentosa Carr. identified through genome sequencing and phylogenomic analysis.</title>
        <authorList>
            <person name="An X."/>
            <person name="Gao K."/>
            <person name="Chen Z."/>
            <person name="Li J."/>
            <person name="Yang X."/>
            <person name="Yang X."/>
            <person name="Zhou J."/>
            <person name="Guo T."/>
            <person name="Zhao T."/>
            <person name="Huang S."/>
            <person name="Miao D."/>
            <person name="Khan W.U."/>
            <person name="Rao P."/>
            <person name="Ye M."/>
            <person name="Lei B."/>
            <person name="Liao W."/>
            <person name="Wang J."/>
            <person name="Ji L."/>
            <person name="Li Y."/>
            <person name="Guo B."/>
            <person name="Mustafa N.S."/>
            <person name="Li S."/>
            <person name="Yun Q."/>
            <person name="Keller S.R."/>
            <person name="Mao J."/>
            <person name="Zhang R."/>
            <person name="Strauss S.H."/>
        </authorList>
    </citation>
    <scope>NUCLEOTIDE SEQUENCE</scope>
    <source>
        <strain evidence="2">GM15</strain>
        <tissue evidence="2">Leaf</tissue>
    </source>
</reference>
<gene>
    <name evidence="2" type="ORF">POTOM_006016</name>
</gene>
<feature type="compositionally biased region" description="Basic and acidic residues" evidence="1">
    <location>
        <begin position="171"/>
        <end position="180"/>
    </location>
</feature>
<evidence type="ECO:0000313" key="3">
    <source>
        <dbReference type="Proteomes" id="UP000886885"/>
    </source>
</evidence>
<feature type="region of interest" description="Disordered" evidence="1">
    <location>
        <begin position="146"/>
        <end position="180"/>
    </location>
</feature>